<keyword evidence="9" id="KW-0472">Membrane</keyword>
<dbReference type="RefSeq" id="WP_106892200.1">
    <property type="nucleotide sequence ID" value="NZ_CP027860.1"/>
</dbReference>
<reference evidence="12 13" key="2">
    <citation type="submission" date="2018-03" db="EMBL/GenBank/DDBJ databases">
        <authorList>
            <person name="Keele B.F."/>
        </authorList>
    </citation>
    <scope>NUCLEOTIDE SEQUENCE [LARGE SCALE GENOMIC DNA]</scope>
    <source>
        <strain evidence="12 13">D13</strain>
    </source>
</reference>
<comment type="cofactor">
    <cofactor evidence="1">
        <name>heme c</name>
        <dbReference type="ChEBI" id="CHEBI:61717"/>
    </cofactor>
</comment>
<dbReference type="KEGG" id="xba:C7S18_14235"/>
<dbReference type="InterPro" id="IPR008984">
    <property type="entry name" value="SMAD_FHA_dom_sf"/>
</dbReference>
<keyword evidence="8" id="KW-0408">Iron</keyword>
<dbReference type="Proteomes" id="UP000241074">
    <property type="component" value="Chromosome"/>
</dbReference>
<dbReference type="Gene3D" id="2.60.200.20">
    <property type="match status" value="1"/>
</dbReference>
<dbReference type="InterPro" id="IPR036280">
    <property type="entry name" value="Multihaem_cyt_sf"/>
</dbReference>
<evidence type="ECO:0000256" key="5">
    <source>
        <dbReference type="ARBA" id="ARBA00022723"/>
    </source>
</evidence>
<feature type="transmembrane region" description="Helical" evidence="9">
    <location>
        <begin position="143"/>
        <end position="163"/>
    </location>
</feature>
<evidence type="ECO:0000256" key="3">
    <source>
        <dbReference type="ARBA" id="ARBA00022448"/>
    </source>
</evidence>
<dbReference type="EMBL" id="CP027860">
    <property type="protein sequence ID" value="AVP98280.1"/>
    <property type="molecule type" value="Genomic_DNA"/>
</dbReference>
<protein>
    <submittedName>
        <fullName evidence="12">Uncharacterized protein</fullName>
    </submittedName>
</protein>
<dbReference type="Pfam" id="PF14537">
    <property type="entry name" value="Cytochrom_c3_2"/>
    <property type="match status" value="1"/>
</dbReference>
<dbReference type="CDD" id="cd08168">
    <property type="entry name" value="Cytochrom_C3"/>
    <property type="match status" value="2"/>
</dbReference>
<keyword evidence="13" id="KW-1185">Reference proteome</keyword>
<dbReference type="InterPro" id="IPR000253">
    <property type="entry name" value="FHA_dom"/>
</dbReference>
<evidence type="ECO:0000256" key="6">
    <source>
        <dbReference type="ARBA" id="ARBA00022729"/>
    </source>
</evidence>
<reference evidence="12 13" key="1">
    <citation type="submission" date="2018-03" db="EMBL/GenBank/DDBJ databases">
        <title>Ahniella affigens gen. nov., sp. nov., a gammaproteobacterium isolated from sandy soil near a stream.</title>
        <authorList>
            <person name="Ko Y."/>
            <person name="Kim J.-H."/>
        </authorList>
    </citation>
    <scope>NUCLEOTIDE SEQUENCE [LARGE SCALE GENOMIC DNA]</scope>
    <source>
        <strain evidence="12 13">D13</strain>
    </source>
</reference>
<keyword evidence="5" id="KW-0479">Metal-binding</keyword>
<sequence length="560" mass="61501">MRWQILRVTQQAKAGSSVEEDIHFGDTLTIGRGADQAIYLPDLRAALSHCAVTVTGKGRYHVKSLIVAGVRVNGQIVQDADVGAGAVIELGGTRLTLIAPPRDYDGAVEITPMAASEVEDNAQRFIGKLTLSETRLSKRWPSWILFLGVGFFALLLPLLAHYVPAGRPVLDKLPIGSRDTWQAGSLASAHHFFGENCTMCHDGGFATVKDSACKTCHANVGAHADEKRFALGTLGDADCAHCHRDHNGLEALVRADQELCADCHRDLPAREKNANKQLDAADFGTHHPGFMVNLPAWNVDGQFTPIRTALASSDLTENSGLNFPHDLHLAAEGIRGPDGDEVLKCETCHQPEPGGARLRPIDFEANCQRCHRLTYSIREADRQVTHGKPALMKAEIEEFFAREALEGGFNDVNAPTVVRIRRRPGQPITPQERAEALSWSRQQAGQAIDNLFNSNACTYCHTVKTDQLGNLDVAPVRVSGLWFPKARFSHRMHDSMKCEDCHKARESDRSTQVLMPDIDNCRQCHAGEHADDKVPSTCITCHGYHEPRLDLNAQGLPELR</sequence>
<evidence type="ECO:0000313" key="13">
    <source>
        <dbReference type="Proteomes" id="UP000241074"/>
    </source>
</evidence>
<dbReference type="InterPro" id="IPR012286">
    <property type="entry name" value="Tetrahaem_cytochrome"/>
</dbReference>
<dbReference type="PANTHER" id="PTHR35038">
    <property type="entry name" value="DISSIMILATORY SULFITE REDUCTASE SIRA"/>
    <property type="match status" value="1"/>
</dbReference>
<evidence type="ECO:0000259" key="11">
    <source>
        <dbReference type="Pfam" id="PF14537"/>
    </source>
</evidence>
<keyword evidence="9" id="KW-0812">Transmembrane</keyword>
<dbReference type="Pfam" id="PF00498">
    <property type="entry name" value="FHA"/>
    <property type="match status" value="1"/>
</dbReference>
<feature type="domain" description="Tetrahaem cytochrome" evidence="11">
    <location>
        <begin position="190"/>
        <end position="264"/>
    </location>
</feature>
<gene>
    <name evidence="12" type="ORF">C7S18_14235</name>
</gene>
<evidence type="ECO:0000256" key="8">
    <source>
        <dbReference type="ARBA" id="ARBA00023004"/>
    </source>
</evidence>
<organism evidence="12 13">
    <name type="scientific">Ahniella affigens</name>
    <dbReference type="NCBI Taxonomy" id="2021234"/>
    <lineage>
        <taxon>Bacteria</taxon>
        <taxon>Pseudomonadati</taxon>
        <taxon>Pseudomonadota</taxon>
        <taxon>Gammaproteobacteria</taxon>
        <taxon>Lysobacterales</taxon>
        <taxon>Rhodanobacteraceae</taxon>
        <taxon>Ahniella</taxon>
    </lineage>
</organism>
<evidence type="ECO:0000256" key="1">
    <source>
        <dbReference type="ARBA" id="ARBA00001926"/>
    </source>
</evidence>
<dbReference type="AlphaFoldDB" id="A0A2P1PTX1"/>
<keyword evidence="3" id="KW-0813">Transport</keyword>
<evidence type="ECO:0000256" key="7">
    <source>
        <dbReference type="ARBA" id="ARBA00022982"/>
    </source>
</evidence>
<evidence type="ECO:0000256" key="2">
    <source>
        <dbReference type="ARBA" id="ARBA00004196"/>
    </source>
</evidence>
<evidence type="ECO:0000256" key="9">
    <source>
        <dbReference type="SAM" id="Phobius"/>
    </source>
</evidence>
<accession>A0A2P1PTX1</accession>
<keyword evidence="4" id="KW-0349">Heme</keyword>
<keyword evidence="6" id="KW-0732">Signal</keyword>
<evidence type="ECO:0000259" key="10">
    <source>
        <dbReference type="Pfam" id="PF00498"/>
    </source>
</evidence>
<evidence type="ECO:0000256" key="4">
    <source>
        <dbReference type="ARBA" id="ARBA00022617"/>
    </source>
</evidence>
<proteinExistence type="predicted"/>
<name>A0A2P1PTX1_9GAMM</name>
<dbReference type="SUPFAM" id="SSF49879">
    <property type="entry name" value="SMAD/FHA domain"/>
    <property type="match status" value="1"/>
</dbReference>
<feature type="domain" description="FHA" evidence="10">
    <location>
        <begin position="29"/>
        <end position="91"/>
    </location>
</feature>
<evidence type="ECO:0000313" key="12">
    <source>
        <dbReference type="EMBL" id="AVP98280.1"/>
    </source>
</evidence>
<keyword evidence="9" id="KW-1133">Transmembrane helix</keyword>
<comment type="subcellular location">
    <subcellularLocation>
        <location evidence="2">Cell envelope</location>
    </subcellularLocation>
</comment>
<dbReference type="InterPro" id="IPR051829">
    <property type="entry name" value="Multiheme_Cytochr_ET"/>
</dbReference>
<dbReference type="CDD" id="cd00060">
    <property type="entry name" value="FHA"/>
    <property type="match status" value="1"/>
</dbReference>
<dbReference type="SUPFAM" id="SSF48695">
    <property type="entry name" value="Multiheme cytochromes"/>
    <property type="match status" value="1"/>
</dbReference>
<dbReference type="OrthoDB" id="9814800at2"/>
<dbReference type="Gene3D" id="3.90.10.10">
    <property type="entry name" value="Cytochrome C3"/>
    <property type="match status" value="2"/>
</dbReference>
<keyword evidence="7" id="KW-0249">Electron transport</keyword>
<dbReference type="GO" id="GO:0030313">
    <property type="term" value="C:cell envelope"/>
    <property type="evidence" value="ECO:0007669"/>
    <property type="project" value="UniProtKB-SubCell"/>
</dbReference>
<dbReference type="GO" id="GO:0046872">
    <property type="term" value="F:metal ion binding"/>
    <property type="evidence" value="ECO:0007669"/>
    <property type="project" value="UniProtKB-KW"/>
</dbReference>